<name>A0A368TAH1_9ACTN</name>
<dbReference type="Proteomes" id="UP000253318">
    <property type="component" value="Unassembled WGS sequence"/>
</dbReference>
<dbReference type="InterPro" id="IPR011050">
    <property type="entry name" value="Pectin_lyase_fold/virulence"/>
</dbReference>
<evidence type="ECO:0000259" key="1">
    <source>
        <dbReference type="Pfam" id="PF13229"/>
    </source>
</evidence>
<dbReference type="RefSeq" id="WP_114397198.1">
    <property type="nucleotide sequence ID" value="NZ_QEIM01000030.1"/>
</dbReference>
<sequence length="563" mass="59522">MISVDPRGDDSGPGTRERPFATLERGRDAAEPGTVVELRAGTYRLGRTFRLSAEHSGVVYQARGYGTPHQEEVVVSGGRPVTGWRVEADGVHLTEVAGPAPRQLYVSGRRAERARIPLEQAMSRTSDGYTVEGSGPQSWRGDVEFVYRGAYPWSEARCPVARISGDAGSTAITMAQPAFERAARLYHAVITWEGPGAGESRGADSPAFAENSPAFLTSGTFATDGTTLHYRPRPGEEPRDVVAPILETLLHARGVRDVAFRGITFADAAWPRPSGPEGFLHYHGNGYYDGGELLTVTFAGGQGQVTVPAATASIPGNLVFEEAHRVVLEGCRFTRLGAVALEFRGAGSGNVLRRSEICEVAGGGLVIGAGARDHRVEDNRIHHVGRDYRGSPGVAVSGTDRTVVAHNEVHDTPHAGIVVYEGRRTQVLNNLVHDTMQVLADGGGIYLAGPQGDSHASGALVRGNVVRDTLTPYNFGLYTDYGASWVTVQGNAVHRCDAPVALDVSPPLEHAVFVGNVFDADPGGPPDGVVLADNRTLPDAAFGDDPVAADIAAGAGPRPAPGR</sequence>
<protein>
    <submittedName>
        <fullName evidence="2">Right-handed parallel beta-helix repeat-containing protein</fullName>
    </submittedName>
</protein>
<reference evidence="2 3" key="1">
    <citation type="submission" date="2018-04" db="EMBL/GenBank/DDBJ databases">
        <title>Novel actinobacteria from marine sediment.</title>
        <authorList>
            <person name="Ng Z.Y."/>
            <person name="Tan G.Y.A."/>
        </authorList>
    </citation>
    <scope>NUCLEOTIDE SEQUENCE [LARGE SCALE GENOMIC DNA]</scope>
    <source>
        <strain evidence="2 3">TPS81</strain>
    </source>
</reference>
<evidence type="ECO:0000313" key="2">
    <source>
        <dbReference type="EMBL" id="RCV59828.1"/>
    </source>
</evidence>
<comment type="caution">
    <text evidence="2">The sequence shown here is derived from an EMBL/GenBank/DDBJ whole genome shotgun (WGS) entry which is preliminary data.</text>
</comment>
<dbReference type="AlphaFoldDB" id="A0A368TAH1"/>
<dbReference type="OrthoDB" id="227157at2"/>
<keyword evidence="3" id="KW-1185">Reference proteome</keyword>
<dbReference type="InterPro" id="IPR039448">
    <property type="entry name" value="Beta_helix"/>
</dbReference>
<dbReference type="InterPro" id="IPR006626">
    <property type="entry name" value="PbH1"/>
</dbReference>
<dbReference type="PANTHER" id="PTHR36453:SF1">
    <property type="entry name" value="RIGHT HANDED BETA HELIX DOMAIN-CONTAINING PROTEIN"/>
    <property type="match status" value="1"/>
</dbReference>
<dbReference type="Gene3D" id="2.160.20.10">
    <property type="entry name" value="Single-stranded right-handed beta-helix, Pectin lyase-like"/>
    <property type="match status" value="2"/>
</dbReference>
<dbReference type="InterPro" id="IPR012334">
    <property type="entry name" value="Pectin_lyas_fold"/>
</dbReference>
<dbReference type="SUPFAM" id="SSF51126">
    <property type="entry name" value="Pectin lyase-like"/>
    <property type="match status" value="1"/>
</dbReference>
<organism evidence="2 3">
    <name type="scientific">Marinitenerispora sediminis</name>
    <dbReference type="NCBI Taxonomy" id="1931232"/>
    <lineage>
        <taxon>Bacteria</taxon>
        <taxon>Bacillati</taxon>
        <taxon>Actinomycetota</taxon>
        <taxon>Actinomycetes</taxon>
        <taxon>Streptosporangiales</taxon>
        <taxon>Nocardiopsidaceae</taxon>
        <taxon>Marinitenerispora</taxon>
    </lineage>
</organism>
<dbReference type="PANTHER" id="PTHR36453">
    <property type="entry name" value="SECRETED PROTEIN-RELATED"/>
    <property type="match status" value="1"/>
</dbReference>
<feature type="domain" description="Right handed beta helix" evidence="1">
    <location>
        <begin position="348"/>
        <end position="497"/>
    </location>
</feature>
<dbReference type="EMBL" id="QEIN01000053">
    <property type="protein sequence ID" value="RCV59828.1"/>
    <property type="molecule type" value="Genomic_DNA"/>
</dbReference>
<gene>
    <name evidence="2" type="ORF">DEF24_08710</name>
</gene>
<dbReference type="Pfam" id="PF13229">
    <property type="entry name" value="Beta_helix"/>
    <property type="match status" value="1"/>
</dbReference>
<dbReference type="SMART" id="SM00710">
    <property type="entry name" value="PbH1"/>
    <property type="match status" value="7"/>
</dbReference>
<accession>A0A368TAH1</accession>
<proteinExistence type="predicted"/>
<evidence type="ECO:0000313" key="3">
    <source>
        <dbReference type="Proteomes" id="UP000253318"/>
    </source>
</evidence>